<organism evidence="1 2">
    <name type="scientific">Dickeya fangzhongdai</name>
    <dbReference type="NCBI Taxonomy" id="1778540"/>
    <lineage>
        <taxon>Bacteria</taxon>
        <taxon>Pseudomonadati</taxon>
        <taxon>Pseudomonadota</taxon>
        <taxon>Gammaproteobacteria</taxon>
        <taxon>Enterobacterales</taxon>
        <taxon>Pectobacteriaceae</taxon>
        <taxon>Dickeya</taxon>
    </lineage>
</organism>
<dbReference type="Gene3D" id="3.40.50.720">
    <property type="entry name" value="NAD(P)-binding Rossmann-like Domain"/>
    <property type="match status" value="1"/>
</dbReference>
<dbReference type="RefSeq" id="WP_100849593.1">
    <property type="nucleotide sequence ID" value="NZ_BMJF01000001.1"/>
</dbReference>
<name>A0A2K8QM64_9GAMM</name>
<evidence type="ECO:0000313" key="2">
    <source>
        <dbReference type="Proteomes" id="UP000231901"/>
    </source>
</evidence>
<gene>
    <name evidence="1" type="ORF">CVE23_11655</name>
</gene>
<sequence length="224" mass="23609">MSSGQRALIIGASRGLGLGIATALHQQGWAVTATRRSPSAATDNLPVRWLALDINDASQRAACCQTLAQDSFDLVLINAGVYGPERQDLAALDPEQLIPLFLTNTLAPIALASALLPHLAEHATLAFMTSRLGSLTENASAELPFYAASKAALNMLTRGLSDAVSDRQVTLLSLHPGWVQTDLGGSGAPLTVESSVSGLLQQIARYQGKGGHHFVDYAGNRLAW</sequence>
<dbReference type="Proteomes" id="UP000231901">
    <property type="component" value="Chromosome"/>
</dbReference>
<reference evidence="2" key="1">
    <citation type="journal article" date="2018" name="Genome Announc.">
        <title>Complete genome sequence of a Dickeya fangzhongdai type strain causing bleeding canker of pear tree trunks.</title>
        <authorList>
            <person name="Zhao Y."/>
            <person name="Tian Y."/>
            <person name="Li X."/>
            <person name="Hu B."/>
        </authorList>
    </citation>
    <scope>NUCLEOTIDE SEQUENCE [LARGE SCALE GENOMIC DNA]</scope>
    <source>
        <strain evidence="2">DSM 101947</strain>
    </source>
</reference>
<dbReference type="Pfam" id="PF00106">
    <property type="entry name" value="adh_short"/>
    <property type="match status" value="1"/>
</dbReference>
<dbReference type="PRINTS" id="PR00081">
    <property type="entry name" value="GDHRDH"/>
</dbReference>
<dbReference type="PANTHER" id="PTHR45458">
    <property type="entry name" value="SHORT-CHAIN DEHYDROGENASE/REDUCTASE SDR"/>
    <property type="match status" value="1"/>
</dbReference>
<proteinExistence type="predicted"/>
<dbReference type="EMBL" id="CP025003">
    <property type="protein sequence ID" value="ATZ94574.1"/>
    <property type="molecule type" value="Genomic_DNA"/>
</dbReference>
<accession>A0A2K8QM64</accession>
<dbReference type="KEGG" id="dfn:CVE23_11655"/>
<dbReference type="InterPro" id="IPR052184">
    <property type="entry name" value="SDR_enzymes"/>
</dbReference>
<protein>
    <submittedName>
        <fullName evidence="1">Short-chain dehydrogenase</fullName>
    </submittedName>
</protein>
<dbReference type="PANTHER" id="PTHR45458:SF1">
    <property type="entry name" value="SHORT CHAIN DEHYDROGENASE"/>
    <property type="match status" value="1"/>
</dbReference>
<dbReference type="NCBIfam" id="NF006035">
    <property type="entry name" value="PRK08177.1"/>
    <property type="match status" value="1"/>
</dbReference>
<keyword evidence="2" id="KW-1185">Reference proteome</keyword>
<evidence type="ECO:0000313" key="1">
    <source>
        <dbReference type="EMBL" id="ATZ94574.1"/>
    </source>
</evidence>
<dbReference type="GO" id="GO:0016616">
    <property type="term" value="F:oxidoreductase activity, acting on the CH-OH group of donors, NAD or NADP as acceptor"/>
    <property type="evidence" value="ECO:0007669"/>
    <property type="project" value="TreeGrafter"/>
</dbReference>
<dbReference type="AlphaFoldDB" id="A0A2K8QM64"/>
<dbReference type="SUPFAM" id="SSF51735">
    <property type="entry name" value="NAD(P)-binding Rossmann-fold domains"/>
    <property type="match status" value="1"/>
</dbReference>
<dbReference type="GeneID" id="66564987"/>
<dbReference type="InterPro" id="IPR036291">
    <property type="entry name" value="NAD(P)-bd_dom_sf"/>
</dbReference>
<dbReference type="InterPro" id="IPR002347">
    <property type="entry name" value="SDR_fam"/>
</dbReference>